<keyword evidence="2" id="KW-1185">Reference proteome</keyword>
<comment type="caution">
    <text evidence="1">The sequence shown here is derived from an EMBL/GenBank/DDBJ whole genome shotgun (WGS) entry which is preliminary data.</text>
</comment>
<organism evidence="1 2">
    <name type="scientific">Pistacia integerrima</name>
    <dbReference type="NCBI Taxonomy" id="434235"/>
    <lineage>
        <taxon>Eukaryota</taxon>
        <taxon>Viridiplantae</taxon>
        <taxon>Streptophyta</taxon>
        <taxon>Embryophyta</taxon>
        <taxon>Tracheophyta</taxon>
        <taxon>Spermatophyta</taxon>
        <taxon>Magnoliopsida</taxon>
        <taxon>eudicotyledons</taxon>
        <taxon>Gunneridae</taxon>
        <taxon>Pentapetalae</taxon>
        <taxon>rosids</taxon>
        <taxon>malvids</taxon>
        <taxon>Sapindales</taxon>
        <taxon>Anacardiaceae</taxon>
        <taxon>Pistacia</taxon>
    </lineage>
</organism>
<accession>A0ACC0WZY3</accession>
<reference evidence="2" key="1">
    <citation type="journal article" date="2023" name="G3 (Bethesda)">
        <title>Genome assembly and association tests identify interacting loci associated with vigor, precocity, and sex in interspecific pistachio rootstocks.</title>
        <authorList>
            <person name="Palmer W."/>
            <person name="Jacygrad E."/>
            <person name="Sagayaradj S."/>
            <person name="Cavanaugh K."/>
            <person name="Han R."/>
            <person name="Bertier L."/>
            <person name="Beede B."/>
            <person name="Kafkas S."/>
            <person name="Golino D."/>
            <person name="Preece J."/>
            <person name="Michelmore R."/>
        </authorList>
    </citation>
    <scope>NUCLEOTIDE SEQUENCE [LARGE SCALE GENOMIC DNA]</scope>
</reference>
<proteinExistence type="predicted"/>
<evidence type="ECO:0000313" key="1">
    <source>
        <dbReference type="EMBL" id="KAJ0007816.1"/>
    </source>
</evidence>
<protein>
    <submittedName>
        <fullName evidence="1">Uncharacterized protein</fullName>
    </submittedName>
</protein>
<evidence type="ECO:0000313" key="2">
    <source>
        <dbReference type="Proteomes" id="UP001163603"/>
    </source>
</evidence>
<dbReference type="Proteomes" id="UP001163603">
    <property type="component" value="Chromosome 15"/>
</dbReference>
<dbReference type="EMBL" id="CM047750">
    <property type="protein sequence ID" value="KAJ0007816.1"/>
    <property type="molecule type" value="Genomic_DNA"/>
</dbReference>
<name>A0ACC0WZY3_9ROSI</name>
<gene>
    <name evidence="1" type="ORF">Pint_30654</name>
</gene>
<sequence length="41" mass="4361">MMMMKTKTTGLSPSPMMNGSSVGGAPEPLHDWELRPGGMLV</sequence>